<dbReference type="RefSeq" id="WP_211468606.1">
    <property type="nucleotide sequence ID" value="NZ_JAGSXH010000045.1"/>
</dbReference>
<dbReference type="AlphaFoldDB" id="A0A8J8BD54"/>
<dbReference type="PANTHER" id="PTHR31302:SF0">
    <property type="entry name" value="TRANSMEMBRANE PROTEIN WITH METALLOPHOSPHOESTERASE DOMAIN"/>
    <property type="match status" value="1"/>
</dbReference>
<dbReference type="InterPro" id="IPR029052">
    <property type="entry name" value="Metallo-depent_PP-like"/>
</dbReference>
<dbReference type="EMBL" id="JAGSXH010000045">
    <property type="protein sequence ID" value="MBS2964240.1"/>
    <property type="molecule type" value="Genomic_DNA"/>
</dbReference>
<dbReference type="PANTHER" id="PTHR31302">
    <property type="entry name" value="TRANSMEMBRANE PROTEIN WITH METALLOPHOSPHOESTERASE DOMAIN-RELATED"/>
    <property type="match status" value="1"/>
</dbReference>
<feature type="region of interest" description="Disordered" evidence="1">
    <location>
        <begin position="575"/>
        <end position="596"/>
    </location>
</feature>
<dbReference type="GO" id="GO:0016787">
    <property type="term" value="F:hydrolase activity"/>
    <property type="evidence" value="ECO:0007669"/>
    <property type="project" value="InterPro"/>
</dbReference>
<protein>
    <submittedName>
        <fullName evidence="3">Metallophosphoesterase</fullName>
    </submittedName>
</protein>
<evidence type="ECO:0000256" key="1">
    <source>
        <dbReference type="SAM" id="MobiDB-lite"/>
    </source>
</evidence>
<dbReference type="Gene3D" id="3.60.21.10">
    <property type="match status" value="1"/>
</dbReference>
<accession>A0A8J8BD54</accession>
<feature type="domain" description="Calcineurin-like phosphoesterase" evidence="2">
    <location>
        <begin position="5"/>
        <end position="239"/>
    </location>
</feature>
<dbReference type="Proteomes" id="UP000677913">
    <property type="component" value="Unassembled WGS sequence"/>
</dbReference>
<dbReference type="Gene3D" id="1.25.40.10">
    <property type="entry name" value="Tetratricopeptide repeat domain"/>
    <property type="match status" value="1"/>
</dbReference>
<reference evidence="3" key="1">
    <citation type="submission" date="2021-04" db="EMBL/GenBank/DDBJ databases">
        <title>Genome based classification of Actinospica acidithermotolerans sp. nov., an actinobacterium isolated from an Indonesian hot spring.</title>
        <authorList>
            <person name="Kusuma A.B."/>
            <person name="Putra K.E."/>
            <person name="Nafisah S."/>
            <person name="Loh J."/>
            <person name="Nouioui I."/>
            <person name="Goodfellow M."/>
        </authorList>
    </citation>
    <scope>NUCLEOTIDE SEQUENCE</scope>
    <source>
        <strain evidence="3">DSM 45618</strain>
    </source>
</reference>
<sequence length="774" mass="85549">MTVRWLHVSDFHFGTGMSGYGMTNVLKTLLRTVRERRQLEGPPDFVFATGDLGNRGQAADYELCETFFARLVEAAGVDPSRLWIVPGNHDVDRRLARGAVRTLSTPQEADEWFFDEPANRAFHIAKFAEYRRFAQRFLPGRQFAPGDVVHLPEVVSVGGSRIGVLPLNSSWFSCGDDDLQNLWIGSRLVRERTEALRAAGAELIIALLHHPYSFLHENEGAESWLRQECDIVLRGHLHTTDVKYVVSADGHSLEIAAGASYQGPAQPCSAFYCELDIAAGQVTLDPISYVEKAAAHTWVRDSTIFPDAAADDYRKRFPLRERRAVSAAAASPAVATFPHTDWTAVNHVGWLMQIDAWFPDAYRRDPSGAMRQIASHAFQILVQARRQPNLANSVIDMGTALLRHIPADLPTQQSHHPTVLQLLSLGIHHRLSHLFMLPEVQLNALLDVPDYSRLLRSTRHLAAGEYLAAHTLANQVGPGCCVASFVMGQSARKRGFPYEADASFKDIILHLDHMDSLPTGKSIPCNAGDKVQCLCNPDLLRASVLRARGVIARQLGDDDDAERYFAAATEAAEAARSVPQPLPQDGEGDQTLPTGYDEAPQRVLADVHYSHGYYWYVRGDLDRAEVLFRKAIHRLGNGLEPWDSPFTRLAIVRLLKGDLREANQLAYTARDLCVRSSVQANREAPLSQSVCSLTIRILEALNGHREPANRSISPEKELDQAIALHPPLGLGPVECHYADVELLQTVAPESCRALVESMLAKLDCATDDARGAGP</sequence>
<organism evidence="3 4">
    <name type="scientific">Actinocrinis puniceicyclus</name>
    <dbReference type="NCBI Taxonomy" id="977794"/>
    <lineage>
        <taxon>Bacteria</taxon>
        <taxon>Bacillati</taxon>
        <taxon>Actinomycetota</taxon>
        <taxon>Actinomycetes</taxon>
        <taxon>Catenulisporales</taxon>
        <taxon>Actinospicaceae</taxon>
        <taxon>Actinocrinis</taxon>
    </lineage>
</organism>
<evidence type="ECO:0000313" key="4">
    <source>
        <dbReference type="Proteomes" id="UP000677913"/>
    </source>
</evidence>
<keyword evidence="4" id="KW-1185">Reference proteome</keyword>
<dbReference type="InterPro" id="IPR011990">
    <property type="entry name" value="TPR-like_helical_dom_sf"/>
</dbReference>
<dbReference type="SUPFAM" id="SSF48452">
    <property type="entry name" value="TPR-like"/>
    <property type="match status" value="1"/>
</dbReference>
<evidence type="ECO:0000313" key="3">
    <source>
        <dbReference type="EMBL" id="MBS2964240.1"/>
    </source>
</evidence>
<gene>
    <name evidence="3" type="ORF">KGA66_14365</name>
</gene>
<dbReference type="InterPro" id="IPR051158">
    <property type="entry name" value="Metallophosphoesterase_sf"/>
</dbReference>
<evidence type="ECO:0000259" key="2">
    <source>
        <dbReference type="Pfam" id="PF00149"/>
    </source>
</evidence>
<proteinExistence type="predicted"/>
<dbReference type="InterPro" id="IPR004843">
    <property type="entry name" value="Calcineurin-like_PHP"/>
</dbReference>
<name>A0A8J8BD54_9ACTN</name>
<comment type="caution">
    <text evidence="3">The sequence shown here is derived from an EMBL/GenBank/DDBJ whole genome shotgun (WGS) entry which is preliminary data.</text>
</comment>
<dbReference type="Pfam" id="PF00149">
    <property type="entry name" value="Metallophos"/>
    <property type="match status" value="1"/>
</dbReference>
<dbReference type="SUPFAM" id="SSF56300">
    <property type="entry name" value="Metallo-dependent phosphatases"/>
    <property type="match status" value="1"/>
</dbReference>